<dbReference type="EMBL" id="JBBMFF010000234">
    <property type="protein sequence ID" value="MEQ2511474.1"/>
    <property type="molecule type" value="Genomic_DNA"/>
</dbReference>
<organism evidence="1 2">
    <name type="scientific">Faecousia intestinalis</name>
    <dbReference type="NCBI Taxonomy" id="3133167"/>
    <lineage>
        <taxon>Bacteria</taxon>
        <taxon>Bacillati</taxon>
        <taxon>Bacillota</taxon>
        <taxon>Clostridia</taxon>
        <taxon>Eubacteriales</taxon>
        <taxon>Oscillospiraceae</taxon>
        <taxon>Faecousia</taxon>
    </lineage>
</organism>
<gene>
    <name evidence="1" type="ORF">WMO66_09480</name>
</gene>
<dbReference type="Proteomes" id="UP001491552">
    <property type="component" value="Unassembled WGS sequence"/>
</dbReference>
<accession>A0ABV1G7U0</accession>
<protein>
    <submittedName>
        <fullName evidence="1">Uncharacterized protein</fullName>
    </submittedName>
</protein>
<name>A0ABV1G7U0_9FIRM</name>
<dbReference type="RefSeq" id="WP_349136188.1">
    <property type="nucleotide sequence ID" value="NZ_JBBMFF010000234.1"/>
</dbReference>
<sequence length="101" mass="11736">MSEDKRAYSWNQFVESGFDGRDYEFPAYEGEFTGTIACKRWDKRQNLLAYLNLDDGRKILTSAWQRDDYHGLGEMPIGTRVKVTFVKSANGNAYLREVEKI</sequence>
<keyword evidence="2" id="KW-1185">Reference proteome</keyword>
<evidence type="ECO:0000313" key="2">
    <source>
        <dbReference type="Proteomes" id="UP001491552"/>
    </source>
</evidence>
<reference evidence="1 2" key="1">
    <citation type="submission" date="2024-03" db="EMBL/GenBank/DDBJ databases">
        <title>Human intestinal bacterial collection.</title>
        <authorList>
            <person name="Pauvert C."/>
            <person name="Hitch T.C.A."/>
            <person name="Clavel T."/>
        </authorList>
    </citation>
    <scope>NUCLEOTIDE SEQUENCE [LARGE SCALE GENOMIC DNA]</scope>
    <source>
        <strain evidence="1 2">CLA-AA-H192</strain>
    </source>
</reference>
<comment type="caution">
    <text evidence="1">The sequence shown here is derived from an EMBL/GenBank/DDBJ whole genome shotgun (WGS) entry which is preliminary data.</text>
</comment>
<proteinExistence type="predicted"/>
<evidence type="ECO:0000313" key="1">
    <source>
        <dbReference type="EMBL" id="MEQ2511474.1"/>
    </source>
</evidence>